<dbReference type="FunFam" id="1.10.287.130:FF:000066">
    <property type="entry name" value="PAS domain-containing sensor histidine kinase"/>
    <property type="match status" value="1"/>
</dbReference>
<dbReference type="Pfam" id="PF13188">
    <property type="entry name" value="PAS_8"/>
    <property type="match status" value="1"/>
</dbReference>
<dbReference type="Gene3D" id="1.10.287.130">
    <property type="match status" value="1"/>
</dbReference>
<dbReference type="Pfam" id="PF02518">
    <property type="entry name" value="HATPase_c"/>
    <property type="match status" value="1"/>
</dbReference>
<dbReference type="InterPro" id="IPR005467">
    <property type="entry name" value="His_kinase_dom"/>
</dbReference>
<dbReference type="Gene3D" id="3.30.565.10">
    <property type="entry name" value="Histidine kinase-like ATPase, C-terminal domain"/>
    <property type="match status" value="1"/>
</dbReference>
<feature type="domain" description="PAS" evidence="7">
    <location>
        <begin position="770"/>
        <end position="840"/>
    </location>
</feature>
<dbReference type="PROSITE" id="PS50109">
    <property type="entry name" value="HIS_KIN"/>
    <property type="match status" value="1"/>
</dbReference>
<dbReference type="InterPro" id="IPR000014">
    <property type="entry name" value="PAS"/>
</dbReference>
<dbReference type="PANTHER" id="PTHR43047">
    <property type="entry name" value="TWO-COMPONENT HISTIDINE PROTEIN KINASE"/>
    <property type="match status" value="1"/>
</dbReference>
<sequence length="1136" mass="120681">MTSSDFQVRGVGDPRLAVHATSALPAWLWSIDGTRVLWANPVGAKFFGAAHAAALAQKPFGPADVHRRQIVRLARQLAASGTVRLERLRGFGARLGGLMTCACARLEFADGHHGVLVTAMDPAGRTMPLVERLHRLVEGAAVPMAAFAPDGLFAGASEAARPLLGFRDLVEAGLEQARRDALAQGRALIPIGIGQMVLQRVGVGADTGLVALIEPAPAVQAAREAAAEAADESVQAAPSQDVAMPAASPAPPDDEQPAPPNEMPFGIALFDAFAEPADAPAPTETIAEAPAAPASDAAPDLAPIQQAVQKTVQEPVQETIEDTIDAAPKTPVENLAEAIVPPQAAPNTAGMVEPPSGHAEPSAPRQHPLRFLWQMDAEGRFVLLSGEFIGLIGTRTAAGFGRPWREIAEEFALDPEGRVAAALASHDTWAGITVNWPADGGEHLPVELAGLPVYDGMRNFAGFKGFGVCRDLDCLNRLDALRRFERLTKPEVPQSLSADVIEPDPEREAPPPPSEPPAPEPEAELPEPVTEANSHPTGLETSVETPPNVVPFRAPGDTRSPTLTPVENSAFNELARQLSERLERERETVTTETIEPLATAIASEPSMPEPEAPQRPAEWLSEPTPPARGHSTRDRALLDLLPTGILIYRLDRLLYANPAFLARMGYADLSALEDAGGLDALYVEPGVSAASSTSQAGTPVTISAAVANGEAPLATTEAHLHTIDWDGASAHALICALPQAAPIVAEPAIAEPLATTPVDPEPELEPGEAEAEDLAAILDTTAEGIVMFDAEGNIHACNRSAEALFGHDGEALLQKNLLTLFAPESQQIVIDYLDSLKNQDISSLLDHGREVLGREKNGGVIPLAMIMGRTRPDGPNFFAVFRDLSQSKQGESELTRARHLVDGAANAKADMLARISHEIRTPLNAIIGFAEVMISERFGSLGNERYGEYMKDIRASGERVITIIDDLLELSRIETGKLDLNFANLNLNDLVEACVVVMQPQANRERIIIRTSLAHALPQVSVDARAMRQVAMNLISNSIRLATAGGQVIVSTALNDRGEVCLRIRDTGHGLSEREVAAAMEPFRTPPPGDASDSSALSLSLTKALVEANRARFNIKSAANTGTLIEVVFAPALERA</sequence>
<dbReference type="PROSITE" id="PS50112">
    <property type="entry name" value="PAS"/>
    <property type="match status" value="1"/>
</dbReference>
<evidence type="ECO:0000259" key="6">
    <source>
        <dbReference type="PROSITE" id="PS50109"/>
    </source>
</evidence>
<dbReference type="RefSeq" id="WP_148741432.1">
    <property type="nucleotide sequence ID" value="NZ_VSTH01000073.1"/>
</dbReference>
<dbReference type="CDD" id="cd00130">
    <property type="entry name" value="PAS"/>
    <property type="match status" value="1"/>
</dbReference>
<reference evidence="8 9" key="1">
    <citation type="submission" date="2019-08" db="EMBL/GenBank/DDBJ databases">
        <title>Bradyrhizobium hipponensis sp. nov., a rhizobium isolated from a Lupinus angustifolius root nodule in Tunisia.</title>
        <authorList>
            <person name="Off K."/>
            <person name="Rejili M."/>
            <person name="Mars M."/>
            <person name="Brachmann A."/>
            <person name="Marin M."/>
        </authorList>
    </citation>
    <scope>NUCLEOTIDE SEQUENCE [LARGE SCALE GENOMIC DNA]</scope>
    <source>
        <strain evidence="9">aSej3</strain>
    </source>
</reference>
<dbReference type="GO" id="GO:0009927">
    <property type="term" value="F:histidine phosphotransfer kinase activity"/>
    <property type="evidence" value="ECO:0007669"/>
    <property type="project" value="TreeGrafter"/>
</dbReference>
<dbReference type="SMART" id="SM00091">
    <property type="entry name" value="PAS"/>
    <property type="match status" value="4"/>
</dbReference>
<accession>A0A5S4YK68</accession>
<dbReference type="InterPro" id="IPR003594">
    <property type="entry name" value="HATPase_dom"/>
</dbReference>
<gene>
    <name evidence="8" type="ORF">FXV83_21755</name>
</gene>
<dbReference type="SUPFAM" id="SSF47384">
    <property type="entry name" value="Homodimeric domain of signal transducing histidine kinase"/>
    <property type="match status" value="1"/>
</dbReference>
<protein>
    <recommendedName>
        <fullName evidence="2">histidine kinase</fullName>
        <ecNumber evidence="2">2.7.13.3</ecNumber>
    </recommendedName>
</protein>
<dbReference type="InterPro" id="IPR013767">
    <property type="entry name" value="PAS_fold"/>
</dbReference>
<dbReference type="SMART" id="SM00388">
    <property type="entry name" value="HisKA"/>
    <property type="match status" value="1"/>
</dbReference>
<evidence type="ECO:0000256" key="1">
    <source>
        <dbReference type="ARBA" id="ARBA00000085"/>
    </source>
</evidence>
<dbReference type="Proteomes" id="UP000324797">
    <property type="component" value="Unassembled WGS sequence"/>
</dbReference>
<dbReference type="EMBL" id="VSTH01000073">
    <property type="protein sequence ID" value="TYO64498.1"/>
    <property type="molecule type" value="Genomic_DNA"/>
</dbReference>
<evidence type="ECO:0000259" key="7">
    <source>
        <dbReference type="PROSITE" id="PS50112"/>
    </source>
</evidence>
<dbReference type="SMART" id="SM00387">
    <property type="entry name" value="HATPase_c"/>
    <property type="match status" value="1"/>
</dbReference>
<keyword evidence="4" id="KW-0418">Kinase</keyword>
<keyword evidence="3" id="KW-0808">Transferase</keyword>
<evidence type="ECO:0000256" key="3">
    <source>
        <dbReference type="ARBA" id="ARBA00022679"/>
    </source>
</evidence>
<feature type="region of interest" description="Disordered" evidence="5">
    <location>
        <begin position="602"/>
        <end position="631"/>
    </location>
</feature>
<feature type="compositionally biased region" description="Low complexity" evidence="5">
    <location>
        <begin position="227"/>
        <end position="247"/>
    </location>
</feature>
<evidence type="ECO:0000256" key="5">
    <source>
        <dbReference type="SAM" id="MobiDB-lite"/>
    </source>
</evidence>
<dbReference type="Gene3D" id="3.30.450.20">
    <property type="entry name" value="PAS domain"/>
    <property type="match status" value="1"/>
</dbReference>
<feature type="compositionally biased region" description="Pro residues" evidence="5">
    <location>
        <begin position="510"/>
        <end position="520"/>
    </location>
</feature>
<dbReference type="GO" id="GO:0005886">
    <property type="term" value="C:plasma membrane"/>
    <property type="evidence" value="ECO:0007669"/>
    <property type="project" value="TreeGrafter"/>
</dbReference>
<dbReference type="PANTHER" id="PTHR43047:SF72">
    <property type="entry name" value="OSMOSENSING HISTIDINE PROTEIN KINASE SLN1"/>
    <property type="match status" value="1"/>
</dbReference>
<name>A0A5S4YK68_9BRAD</name>
<dbReference type="GO" id="GO:0000155">
    <property type="term" value="F:phosphorelay sensor kinase activity"/>
    <property type="evidence" value="ECO:0007669"/>
    <property type="project" value="InterPro"/>
</dbReference>
<evidence type="ECO:0000256" key="4">
    <source>
        <dbReference type="ARBA" id="ARBA00022777"/>
    </source>
</evidence>
<feature type="domain" description="Histidine kinase" evidence="6">
    <location>
        <begin position="914"/>
        <end position="1133"/>
    </location>
</feature>
<dbReference type="InterPro" id="IPR035965">
    <property type="entry name" value="PAS-like_dom_sf"/>
</dbReference>
<feature type="region of interest" description="Disordered" evidence="5">
    <location>
        <begin position="493"/>
        <end position="565"/>
    </location>
</feature>
<dbReference type="Pfam" id="PF00512">
    <property type="entry name" value="HisKA"/>
    <property type="match status" value="1"/>
</dbReference>
<dbReference type="CDD" id="cd00082">
    <property type="entry name" value="HisKA"/>
    <property type="match status" value="1"/>
</dbReference>
<keyword evidence="9" id="KW-1185">Reference proteome</keyword>
<comment type="catalytic activity">
    <reaction evidence="1">
        <text>ATP + protein L-histidine = ADP + protein N-phospho-L-histidine.</text>
        <dbReference type="EC" id="2.7.13.3"/>
    </reaction>
</comment>
<feature type="compositionally biased region" description="Polar residues" evidence="5">
    <location>
        <begin position="533"/>
        <end position="545"/>
    </location>
</feature>
<dbReference type="SUPFAM" id="SSF55785">
    <property type="entry name" value="PYP-like sensor domain (PAS domain)"/>
    <property type="match status" value="2"/>
</dbReference>
<dbReference type="NCBIfam" id="TIGR00229">
    <property type="entry name" value="sensory_box"/>
    <property type="match status" value="1"/>
</dbReference>
<dbReference type="GO" id="GO:0006355">
    <property type="term" value="P:regulation of DNA-templated transcription"/>
    <property type="evidence" value="ECO:0007669"/>
    <property type="project" value="InterPro"/>
</dbReference>
<organism evidence="8 9">
    <name type="scientific">Bradyrhizobium hipponense</name>
    <dbReference type="NCBI Taxonomy" id="2605638"/>
    <lineage>
        <taxon>Bacteria</taxon>
        <taxon>Pseudomonadati</taxon>
        <taxon>Pseudomonadota</taxon>
        <taxon>Alphaproteobacteria</taxon>
        <taxon>Hyphomicrobiales</taxon>
        <taxon>Nitrobacteraceae</taxon>
        <taxon>Bradyrhizobium</taxon>
    </lineage>
</organism>
<dbReference type="Pfam" id="PF00989">
    <property type="entry name" value="PAS"/>
    <property type="match status" value="1"/>
</dbReference>
<dbReference type="EC" id="2.7.13.3" evidence="2"/>
<dbReference type="AlphaFoldDB" id="A0A5S4YK68"/>
<comment type="caution">
    <text evidence="8">The sequence shown here is derived from an EMBL/GenBank/DDBJ whole genome shotgun (WGS) entry which is preliminary data.</text>
</comment>
<dbReference type="InterPro" id="IPR003661">
    <property type="entry name" value="HisK_dim/P_dom"/>
</dbReference>
<evidence type="ECO:0000313" key="8">
    <source>
        <dbReference type="EMBL" id="TYO64498.1"/>
    </source>
</evidence>
<evidence type="ECO:0000256" key="2">
    <source>
        <dbReference type="ARBA" id="ARBA00012438"/>
    </source>
</evidence>
<proteinExistence type="predicted"/>
<feature type="region of interest" description="Disordered" evidence="5">
    <location>
        <begin position="227"/>
        <end position="263"/>
    </location>
</feature>
<dbReference type="InterPro" id="IPR036890">
    <property type="entry name" value="HATPase_C_sf"/>
</dbReference>
<evidence type="ECO:0000313" key="9">
    <source>
        <dbReference type="Proteomes" id="UP000324797"/>
    </source>
</evidence>
<dbReference type="SUPFAM" id="SSF55874">
    <property type="entry name" value="ATPase domain of HSP90 chaperone/DNA topoisomerase II/histidine kinase"/>
    <property type="match status" value="1"/>
</dbReference>
<dbReference type="InterPro" id="IPR036097">
    <property type="entry name" value="HisK_dim/P_sf"/>
</dbReference>